<protein>
    <submittedName>
        <fullName evidence="2">Uncharacterized protein</fullName>
    </submittedName>
</protein>
<dbReference type="Proteomes" id="UP001199106">
    <property type="component" value="Unassembled WGS sequence"/>
</dbReference>
<dbReference type="PANTHER" id="PTHR33365:SF14">
    <property type="entry name" value="TAT PATHWAY SIGNAL SEQUENCE"/>
    <property type="match status" value="1"/>
</dbReference>
<dbReference type="InterPro" id="IPR021765">
    <property type="entry name" value="UstYa-like"/>
</dbReference>
<name>A0AAD4II94_9PLEO</name>
<dbReference type="Pfam" id="PF11807">
    <property type="entry name" value="UstYa"/>
    <property type="match status" value="1"/>
</dbReference>
<comment type="similarity">
    <text evidence="1">Belongs to the ustYa family.</text>
</comment>
<comment type="caution">
    <text evidence="2">The sequence shown here is derived from an EMBL/GenBank/DDBJ whole genome shotgun (WGS) entry which is preliminary data.</text>
</comment>
<dbReference type="PANTHER" id="PTHR33365">
    <property type="entry name" value="YALI0B05434P"/>
    <property type="match status" value="1"/>
</dbReference>
<evidence type="ECO:0000256" key="1">
    <source>
        <dbReference type="ARBA" id="ARBA00035112"/>
    </source>
</evidence>
<gene>
    <name evidence="2" type="ORF">G6011_00134</name>
</gene>
<dbReference type="AlphaFoldDB" id="A0AAD4II94"/>
<proteinExistence type="inferred from homology"/>
<sequence>MWFSKKSQGTYEIVNESARQHSLVKRLLDKIVPNQQIWLCLNIGLFGFSLLVLTNSSLQYRCLGPEDTKSLLKQCAGPSPLFDRLDIDLVTKRMNATLLPSTTDEIFRCEPGPEVDQAWRRISNERPIAISREEVIAIGKDPDQAVKYPDDFALGGAYAARIDVFHQIHCLDALRREAYFDHYYGNKYSDYNSTTKLHKAHLSHCIYYLLQNIMCQANTDVYTHVWTDTVVQPFPDFQINHRCKNFDAILDWQEHNSIDLHQFYKMRKPEEYGEAIQMSEEFKDLWREYEFYNHDADHHNGGEGQIG</sequence>
<accession>A0AAD4II94</accession>
<dbReference type="GO" id="GO:0043386">
    <property type="term" value="P:mycotoxin biosynthetic process"/>
    <property type="evidence" value="ECO:0007669"/>
    <property type="project" value="InterPro"/>
</dbReference>
<evidence type="ECO:0000313" key="2">
    <source>
        <dbReference type="EMBL" id="KAG9195014.1"/>
    </source>
</evidence>
<reference evidence="2" key="1">
    <citation type="submission" date="2021-07" db="EMBL/GenBank/DDBJ databases">
        <title>Genome Resource of American Ginseng Black Spot Pathogen Alternaria panax.</title>
        <authorList>
            <person name="Qiu C."/>
            <person name="Wang W."/>
            <person name="Liu Z."/>
        </authorList>
    </citation>
    <scope>NUCLEOTIDE SEQUENCE</scope>
    <source>
        <strain evidence="2">BNCC115425</strain>
    </source>
</reference>
<evidence type="ECO:0000313" key="3">
    <source>
        <dbReference type="Proteomes" id="UP001199106"/>
    </source>
</evidence>
<keyword evidence="3" id="KW-1185">Reference proteome</keyword>
<organism evidence="2 3">
    <name type="scientific">Alternaria panax</name>
    <dbReference type="NCBI Taxonomy" id="48097"/>
    <lineage>
        <taxon>Eukaryota</taxon>
        <taxon>Fungi</taxon>
        <taxon>Dikarya</taxon>
        <taxon>Ascomycota</taxon>
        <taxon>Pezizomycotina</taxon>
        <taxon>Dothideomycetes</taxon>
        <taxon>Pleosporomycetidae</taxon>
        <taxon>Pleosporales</taxon>
        <taxon>Pleosporineae</taxon>
        <taxon>Pleosporaceae</taxon>
        <taxon>Alternaria</taxon>
        <taxon>Alternaria sect. Panax</taxon>
    </lineage>
</organism>
<dbReference type="EMBL" id="JAANER010000001">
    <property type="protein sequence ID" value="KAG9195014.1"/>
    <property type="molecule type" value="Genomic_DNA"/>
</dbReference>